<dbReference type="RefSeq" id="WP_085154957.1">
    <property type="nucleotide sequence ID" value="NZ_AP022612.1"/>
</dbReference>
<proteinExistence type="predicted"/>
<keyword evidence="2" id="KW-1185">Reference proteome</keyword>
<gene>
    <name evidence="1" type="ORF">MCNF_06520</name>
</gene>
<evidence type="ECO:0000313" key="2">
    <source>
        <dbReference type="Proteomes" id="UP000466931"/>
    </source>
</evidence>
<dbReference type="Proteomes" id="UP000466931">
    <property type="component" value="Chromosome"/>
</dbReference>
<dbReference type="OrthoDB" id="3692101at2"/>
<accession>A0A7I7XRX9</accession>
<sequence>MIGEGGYERLLRWRRRCWLHEVELAVTGQCPECSRLRPGRQSEGVAVFDNVDDDGYRAWVGIHRVGYVLNMEKSYNPNYVILHQATCHTINGEPARGDVFVGGYVKVCAVRRGELEDWAINKLGTPSECEICF</sequence>
<reference evidence="1" key="2">
    <citation type="submission" date="2020-02" db="EMBL/GenBank/DDBJ databases">
        <authorList>
            <person name="Matsumoto Y."/>
            <person name="Motooka D."/>
            <person name="Nakamura S."/>
        </authorList>
    </citation>
    <scope>NUCLEOTIDE SEQUENCE</scope>
    <source>
        <strain evidence="1">JCM 13671</strain>
    </source>
</reference>
<protein>
    <submittedName>
        <fullName evidence="1">Uncharacterized protein</fullName>
    </submittedName>
</protein>
<dbReference type="AlphaFoldDB" id="A0A7I7XRX9"/>
<organism evidence="1 2">
    <name type="scientific">Mycolicibacterium confluentis</name>
    <dbReference type="NCBI Taxonomy" id="28047"/>
    <lineage>
        <taxon>Bacteria</taxon>
        <taxon>Bacillati</taxon>
        <taxon>Actinomycetota</taxon>
        <taxon>Actinomycetes</taxon>
        <taxon>Mycobacteriales</taxon>
        <taxon>Mycobacteriaceae</taxon>
        <taxon>Mycolicibacterium</taxon>
    </lineage>
</organism>
<dbReference type="EMBL" id="AP022612">
    <property type="protein sequence ID" value="BBZ32047.1"/>
    <property type="molecule type" value="Genomic_DNA"/>
</dbReference>
<name>A0A7I7XRX9_9MYCO</name>
<evidence type="ECO:0000313" key="1">
    <source>
        <dbReference type="EMBL" id="BBZ32047.1"/>
    </source>
</evidence>
<reference evidence="1" key="1">
    <citation type="journal article" date="2019" name="Emerg. Microbes Infect.">
        <title>Comprehensive subspecies identification of 175 nontuberculous mycobacteria species based on 7547 genomic profiles.</title>
        <authorList>
            <person name="Matsumoto Y."/>
            <person name="Kinjo T."/>
            <person name="Motooka D."/>
            <person name="Nabeya D."/>
            <person name="Jung N."/>
            <person name="Uechi K."/>
            <person name="Horii T."/>
            <person name="Iida T."/>
            <person name="Fujita J."/>
            <person name="Nakamura S."/>
        </authorList>
    </citation>
    <scope>NUCLEOTIDE SEQUENCE [LARGE SCALE GENOMIC DNA]</scope>
    <source>
        <strain evidence="1">JCM 13671</strain>
    </source>
</reference>